<evidence type="ECO:0000256" key="2">
    <source>
        <dbReference type="ARBA" id="ARBA00023235"/>
    </source>
</evidence>
<dbReference type="Pfam" id="PF07221">
    <property type="entry name" value="GlcNAc_2-epim"/>
    <property type="match status" value="1"/>
</dbReference>
<dbReference type="PANTHER" id="PTHR15108">
    <property type="entry name" value="N-ACYLGLUCOSAMINE-2-EPIMERASE"/>
    <property type="match status" value="1"/>
</dbReference>
<dbReference type="Proteomes" id="UP000464524">
    <property type="component" value="Chromosome"/>
</dbReference>
<sequence length="406" mass="46887">MLTGSNKFCSIDDQHVLLRDTIHRFDSWMGNDVLPYWARNGFMPNGSAIEGFLANGQADLSANKRIRVQARQMFCCAYASKQGWLDDAMFRVSQLDSFVQRHAEINQSGMFCHILDHEDKIINENVDLYDCAFFLLAYAWRYAVFSDLHALYKANQLIDSIEVKLKGSSAGWLEGSYSYQCRRQNPHMHLFEAFLALYQATQDAKWLGYAGEIFGLFENVFYDHKHGVVREFFSHNWQLSTTKGDIIEPGHMMEWVWLLQEYHKYTNKPVAQYCHALYRNALLLGLTKADPQAHSEKHRDDNCWRSLLLDQVDLKTGESSQTKRCWPMTEWIKASLAMARTVPTPNPYLDDARIAIENLLHHFINPQQPSLYVDQLDANNQVINASAPASTLYHLFMAHAEARQFL</sequence>
<dbReference type="InterPro" id="IPR012341">
    <property type="entry name" value="6hp_glycosidase-like_sf"/>
</dbReference>
<dbReference type="GO" id="GO:0047736">
    <property type="term" value="F:cellobiose epimerase activity"/>
    <property type="evidence" value="ECO:0007669"/>
    <property type="project" value="UniProtKB-EC"/>
</dbReference>
<dbReference type="GO" id="GO:0005975">
    <property type="term" value="P:carbohydrate metabolic process"/>
    <property type="evidence" value="ECO:0007669"/>
    <property type="project" value="InterPro"/>
</dbReference>
<dbReference type="KEGG" id="pmes:FX988_01609"/>
<dbReference type="InterPro" id="IPR008928">
    <property type="entry name" value="6-hairpin_glycosidase_sf"/>
</dbReference>
<protein>
    <submittedName>
        <fullName evidence="3">Cellobiose 2-epimerase</fullName>
        <ecNumber evidence="3">5.1.3.11</ecNumber>
    </submittedName>
</protein>
<dbReference type="AlphaFoldDB" id="A0A857JJQ9"/>
<name>A0A857JJQ9_9ALTE</name>
<dbReference type="Gene3D" id="1.50.10.10">
    <property type="match status" value="1"/>
</dbReference>
<accession>A0A857JJQ9</accession>
<evidence type="ECO:0000313" key="4">
    <source>
        <dbReference type="Proteomes" id="UP000464524"/>
    </source>
</evidence>
<dbReference type="EC" id="5.1.3.11" evidence="3"/>
<dbReference type="RefSeq" id="WP_160179132.1">
    <property type="nucleotide sequence ID" value="NZ_CP047656.1"/>
</dbReference>
<evidence type="ECO:0000313" key="3">
    <source>
        <dbReference type="EMBL" id="QHJ11380.1"/>
    </source>
</evidence>
<dbReference type="SUPFAM" id="SSF48208">
    <property type="entry name" value="Six-hairpin glycosidases"/>
    <property type="match status" value="1"/>
</dbReference>
<organism evidence="3 4">
    <name type="scientific">Paraglaciecola mesophila</name>
    <dbReference type="NCBI Taxonomy" id="197222"/>
    <lineage>
        <taxon>Bacteria</taxon>
        <taxon>Pseudomonadati</taxon>
        <taxon>Pseudomonadota</taxon>
        <taxon>Gammaproteobacteria</taxon>
        <taxon>Alteromonadales</taxon>
        <taxon>Alteromonadaceae</taxon>
        <taxon>Paraglaciecola</taxon>
    </lineage>
</organism>
<keyword evidence="4" id="KW-1185">Reference proteome</keyword>
<comment type="similarity">
    <text evidence="1">Belongs to the N-acylglucosamine 2-epimerase family.</text>
</comment>
<proteinExistence type="inferred from homology"/>
<reference evidence="3 4" key="1">
    <citation type="submission" date="2019-12" db="EMBL/GenBank/DDBJ databases">
        <title>Genome sequencing and assembly of endphytes of Porphyra tenera.</title>
        <authorList>
            <person name="Park J.M."/>
            <person name="Shin R."/>
            <person name="Jo S.H."/>
        </authorList>
    </citation>
    <scope>NUCLEOTIDE SEQUENCE [LARGE SCALE GENOMIC DNA]</scope>
    <source>
        <strain evidence="3 4">GPM4</strain>
    </source>
</reference>
<keyword evidence="2 3" id="KW-0413">Isomerase</keyword>
<gene>
    <name evidence="3" type="ORF">FX988_01609</name>
</gene>
<dbReference type="EMBL" id="CP047656">
    <property type="protein sequence ID" value="QHJ11380.1"/>
    <property type="molecule type" value="Genomic_DNA"/>
</dbReference>
<dbReference type="OrthoDB" id="9806359at2"/>
<evidence type="ECO:0000256" key="1">
    <source>
        <dbReference type="ARBA" id="ARBA00008558"/>
    </source>
</evidence>
<dbReference type="InterPro" id="IPR010819">
    <property type="entry name" value="AGE/CE"/>
</dbReference>